<name>A0A8B8C8I2_CRAVI</name>
<evidence type="ECO:0000259" key="2">
    <source>
        <dbReference type="PROSITE" id="PS50013"/>
    </source>
</evidence>
<dbReference type="GO" id="GO:0003676">
    <property type="term" value="F:nucleic acid binding"/>
    <property type="evidence" value="ECO:0007669"/>
    <property type="project" value="InterPro"/>
</dbReference>
<dbReference type="GeneID" id="111117146"/>
<dbReference type="Gene3D" id="2.40.50.40">
    <property type="match status" value="1"/>
</dbReference>
<reference evidence="5" key="1">
    <citation type="submission" date="2025-08" db="UniProtKB">
        <authorList>
            <consortium name="RefSeq"/>
        </authorList>
    </citation>
    <scope>IDENTIFICATION</scope>
    <source>
        <tissue evidence="5">Whole sample</tissue>
    </source>
</reference>
<feature type="domain" description="Integrase catalytic" evidence="3">
    <location>
        <begin position="61"/>
        <end position="230"/>
    </location>
</feature>
<dbReference type="Gene3D" id="3.30.420.10">
    <property type="entry name" value="Ribonuclease H-like superfamily/Ribonuclease H"/>
    <property type="match status" value="1"/>
</dbReference>
<dbReference type="InterPro" id="IPR000953">
    <property type="entry name" value="Chromo/chromo_shadow_dom"/>
</dbReference>
<evidence type="ECO:0000259" key="3">
    <source>
        <dbReference type="PROSITE" id="PS50994"/>
    </source>
</evidence>
<keyword evidence="4" id="KW-1185">Reference proteome</keyword>
<dbReference type="AlphaFoldDB" id="A0A8B8C8I2"/>
<dbReference type="InterPro" id="IPR036397">
    <property type="entry name" value="RNaseH_sf"/>
</dbReference>
<dbReference type="InterPro" id="IPR023780">
    <property type="entry name" value="Chromo_domain"/>
</dbReference>
<organism evidence="4 5">
    <name type="scientific">Crassostrea virginica</name>
    <name type="common">Eastern oyster</name>
    <dbReference type="NCBI Taxonomy" id="6565"/>
    <lineage>
        <taxon>Eukaryota</taxon>
        <taxon>Metazoa</taxon>
        <taxon>Spiralia</taxon>
        <taxon>Lophotrochozoa</taxon>
        <taxon>Mollusca</taxon>
        <taxon>Bivalvia</taxon>
        <taxon>Autobranchia</taxon>
        <taxon>Pteriomorphia</taxon>
        <taxon>Ostreida</taxon>
        <taxon>Ostreoidea</taxon>
        <taxon>Ostreidae</taxon>
        <taxon>Crassostrea</taxon>
    </lineage>
</organism>
<dbReference type="SUPFAM" id="SSF53098">
    <property type="entry name" value="Ribonuclease H-like"/>
    <property type="match status" value="1"/>
</dbReference>
<sequence>MAKYTDYLRKLYYTPGNPGALGGPEKLYQAVKQDGKYKIGRIRIRQFLNNEDPYSLMKPIRRSFPRSKVIVDTIDSMWDGDLADVSNISSQNDGYKFLLVLIDIFSRFLFIVPLKNKQHGNITDGLKSVFQTGRKPHTLRTDKGSEFKNRWVKSFLKTEDIHTIYTQNETKANYAERVIRTMKNMMYRYFIKTRTYRYVDVLQDLVNSYNQRPHRSLGDHAPTTVNKKNADEIRLITYLTAKKKNSQPKSSKSGKRKESMSKKRNKRVFKYKIGDDVRISQLKHSFQRDYQQKWTDEYFKVFRRYQRDGIPVYKIKDLADDPIEGTFYESELQKVIKSEDILYRVEKVLRKRKRGKTKEMYVKWEGWPSKFNSWIPESSLQKTK</sequence>
<dbReference type="RefSeq" id="XP_022311935.1">
    <property type="nucleotide sequence ID" value="XM_022456227.1"/>
</dbReference>
<evidence type="ECO:0000313" key="5">
    <source>
        <dbReference type="RefSeq" id="XP_022311935.1"/>
    </source>
</evidence>
<dbReference type="PANTHER" id="PTHR46585:SF1">
    <property type="entry name" value="CHROMO DOMAIN-CONTAINING PROTEIN"/>
    <property type="match status" value="1"/>
</dbReference>
<feature type="domain" description="Chromo" evidence="2">
    <location>
        <begin position="343"/>
        <end position="384"/>
    </location>
</feature>
<dbReference type="CDD" id="cd00024">
    <property type="entry name" value="CD_CSD"/>
    <property type="match status" value="1"/>
</dbReference>
<dbReference type="PROSITE" id="PS50013">
    <property type="entry name" value="CHROMO_2"/>
    <property type="match status" value="1"/>
</dbReference>
<dbReference type="InterPro" id="IPR001584">
    <property type="entry name" value="Integrase_cat-core"/>
</dbReference>
<accession>A0A8B8C8I2</accession>
<dbReference type="SMART" id="SM00298">
    <property type="entry name" value="CHROMO"/>
    <property type="match status" value="1"/>
</dbReference>
<dbReference type="SUPFAM" id="SSF54160">
    <property type="entry name" value="Chromo domain-like"/>
    <property type="match status" value="1"/>
</dbReference>
<gene>
    <name evidence="5" type="primary">LOC111117146</name>
</gene>
<evidence type="ECO:0000313" key="4">
    <source>
        <dbReference type="Proteomes" id="UP000694844"/>
    </source>
</evidence>
<protein>
    <submittedName>
        <fullName evidence="5">Uncharacterized protein LOC111117146</fullName>
    </submittedName>
</protein>
<dbReference type="InterPro" id="IPR012337">
    <property type="entry name" value="RNaseH-like_sf"/>
</dbReference>
<dbReference type="PANTHER" id="PTHR46585">
    <property type="entry name" value="INTEGRASE CORE DOMAIN CONTAINING PROTEIN"/>
    <property type="match status" value="1"/>
</dbReference>
<dbReference type="KEGG" id="cvn:111117146"/>
<proteinExistence type="predicted"/>
<dbReference type="Pfam" id="PF00665">
    <property type="entry name" value="rve"/>
    <property type="match status" value="1"/>
</dbReference>
<dbReference type="PROSITE" id="PS50994">
    <property type="entry name" value="INTEGRASE"/>
    <property type="match status" value="1"/>
</dbReference>
<dbReference type="Proteomes" id="UP000694844">
    <property type="component" value="Chromosome 10"/>
</dbReference>
<evidence type="ECO:0000256" key="1">
    <source>
        <dbReference type="SAM" id="MobiDB-lite"/>
    </source>
</evidence>
<dbReference type="InterPro" id="IPR016197">
    <property type="entry name" value="Chromo-like_dom_sf"/>
</dbReference>
<dbReference type="GO" id="GO:0015074">
    <property type="term" value="P:DNA integration"/>
    <property type="evidence" value="ECO:0007669"/>
    <property type="project" value="InterPro"/>
</dbReference>
<feature type="region of interest" description="Disordered" evidence="1">
    <location>
        <begin position="243"/>
        <end position="264"/>
    </location>
</feature>
<dbReference type="Pfam" id="PF00385">
    <property type="entry name" value="Chromo"/>
    <property type="match status" value="1"/>
</dbReference>
<dbReference type="OrthoDB" id="6062143at2759"/>